<dbReference type="Proteomes" id="UP001314263">
    <property type="component" value="Unassembled WGS sequence"/>
</dbReference>
<sequence>MNDSLAGVVAAHQEEKLLLGPEQRAVSAEHKLDSAERRVRTLEAIVETQAERLDDVEVLLKSGAIREARMNADNQRNETRLIGVRAEMEGLRNELRTVTDREKGCVGCFDAPATVALIPCGHLLYCERCALKSREQVGDRCTVCDKPARQFKIYPL</sequence>
<keyword evidence="1" id="KW-0862">Zinc</keyword>
<organism evidence="4 6">
    <name type="scientific">Coccomyxa viridis</name>
    <dbReference type="NCBI Taxonomy" id="1274662"/>
    <lineage>
        <taxon>Eukaryota</taxon>
        <taxon>Viridiplantae</taxon>
        <taxon>Chlorophyta</taxon>
        <taxon>core chlorophytes</taxon>
        <taxon>Trebouxiophyceae</taxon>
        <taxon>Trebouxiophyceae incertae sedis</taxon>
        <taxon>Coccomyxaceae</taxon>
        <taxon>Coccomyxa</taxon>
    </lineage>
</organism>
<dbReference type="Gene3D" id="3.30.40.10">
    <property type="entry name" value="Zinc/RING finger domain, C3HC4 (zinc finger)"/>
    <property type="match status" value="1"/>
</dbReference>
<evidence type="ECO:0000259" key="3">
    <source>
        <dbReference type="PROSITE" id="PS50089"/>
    </source>
</evidence>
<feature type="domain" description="RING-type" evidence="3">
    <location>
        <begin position="105"/>
        <end position="145"/>
    </location>
</feature>
<evidence type="ECO:0000256" key="1">
    <source>
        <dbReference type="PROSITE-ProRule" id="PRU00175"/>
    </source>
</evidence>
<protein>
    <recommendedName>
        <fullName evidence="3">RING-type domain-containing protein</fullName>
    </recommendedName>
</protein>
<keyword evidence="1" id="KW-0479">Metal-binding</keyword>
<feature type="coiled-coil region" evidence="2">
    <location>
        <begin position="25"/>
        <end position="52"/>
    </location>
</feature>
<evidence type="ECO:0000313" key="6">
    <source>
        <dbReference type="Proteomes" id="UP001314263"/>
    </source>
</evidence>
<dbReference type="InterPro" id="IPR013083">
    <property type="entry name" value="Znf_RING/FYVE/PHD"/>
</dbReference>
<keyword evidence="1" id="KW-0863">Zinc-finger</keyword>
<dbReference type="GO" id="GO:0008270">
    <property type="term" value="F:zinc ion binding"/>
    <property type="evidence" value="ECO:0007669"/>
    <property type="project" value="UniProtKB-KW"/>
</dbReference>
<dbReference type="EMBL" id="CAUYUE010000004">
    <property type="protein sequence ID" value="CAK0767363.1"/>
    <property type="molecule type" value="Genomic_DNA"/>
</dbReference>
<evidence type="ECO:0000256" key="2">
    <source>
        <dbReference type="SAM" id="Coils"/>
    </source>
</evidence>
<reference evidence="4 6" key="1">
    <citation type="submission" date="2023-10" db="EMBL/GenBank/DDBJ databases">
        <authorList>
            <person name="Maclean D."/>
            <person name="Macfadyen A."/>
        </authorList>
    </citation>
    <scope>NUCLEOTIDE SEQUENCE [LARGE SCALE GENOMIC DNA]</scope>
</reference>
<dbReference type="AlphaFoldDB" id="A0AAV1HZI4"/>
<dbReference type="EMBL" id="CAUYUE010000005">
    <property type="protein sequence ID" value="CAK0776901.1"/>
    <property type="molecule type" value="Genomic_DNA"/>
</dbReference>
<dbReference type="SUPFAM" id="SSF57850">
    <property type="entry name" value="RING/U-box"/>
    <property type="match status" value="1"/>
</dbReference>
<accession>A0AAV1HZI4</accession>
<proteinExistence type="predicted"/>
<name>A0AAV1HZI4_9CHLO</name>
<comment type="caution">
    <text evidence="4">The sequence shown here is derived from an EMBL/GenBank/DDBJ whole genome shotgun (WGS) entry which is preliminary data.</text>
</comment>
<evidence type="ECO:0000313" key="4">
    <source>
        <dbReference type="EMBL" id="CAK0767363.1"/>
    </source>
</evidence>
<dbReference type="Pfam" id="PF13920">
    <property type="entry name" value="zf-C3HC4_3"/>
    <property type="match status" value="1"/>
</dbReference>
<dbReference type="InterPro" id="IPR001841">
    <property type="entry name" value="Znf_RING"/>
</dbReference>
<dbReference type="PROSITE" id="PS50089">
    <property type="entry name" value="ZF_RING_2"/>
    <property type="match status" value="1"/>
</dbReference>
<evidence type="ECO:0000313" key="5">
    <source>
        <dbReference type="EMBL" id="CAK0776901.1"/>
    </source>
</evidence>
<keyword evidence="6" id="KW-1185">Reference proteome</keyword>
<keyword evidence="2" id="KW-0175">Coiled coil</keyword>
<gene>
    <name evidence="4" type="ORF">CVIRNUC_003453</name>
    <name evidence="5" type="ORF">CVIRNUC_004429</name>
</gene>